<dbReference type="RefSeq" id="WP_180094506.1">
    <property type="nucleotide sequence ID" value="NZ_JACCGK010000016.1"/>
</dbReference>
<sequence>MKIQHSAFRGELPILDARLLPENNAQQARNVYLKRGTLKPERAPLNIESLSSVVNPSTLYRYPSGNDGQGFWLTWGMGRNVNVVKSPLANDDFSRVYWTGDGPPKMGGISDITSGTPPYPGSSYRLGIPLPNSGPNASAPSNRAPAGERPTTMLETSYVVTLVSRFGEEGAPSAPSNIIERWDMVSGAPAGGEVQLALPSVPSGSHDIVTKRIYRAESSGVYQYVADVSAATSQYSDSITSAQLGRSLPSVEWDMPDARLQGLTALPGGILAGFFDNTLCLSEAYLPHAWPVAYQLAFKDNIVAIGATSSGLIVATQGQPYLVSGSSPEAMSPMQLDVDQPCLSARSLVDMGEYIIYAGHDGLVAAGGRDARVVTAEVFTREQWQALNPSSMHAYRYDGRYLAFYEGGCMVFTPGEGVEFLDINASGGYYDIAAGTLYLIQGSTISAWGQGDAMTFTWRSRLHEAAPGSAGFSCGKVIASNYPVRLIIWADGNQVMDAEIVSPSMFRLPPGYTLCRDWELEIQGTNEVQSMQIATSPSELV</sequence>
<dbReference type="EMBL" id="JACCGK010000016">
    <property type="protein sequence ID" value="NYT74259.1"/>
    <property type="molecule type" value="Genomic_DNA"/>
</dbReference>
<dbReference type="AlphaFoldDB" id="A0A7Z0SR66"/>
<evidence type="ECO:0000256" key="1">
    <source>
        <dbReference type="SAM" id="MobiDB-lite"/>
    </source>
</evidence>
<organism evidence="2 3">
    <name type="scientific">Vreelandella sedimenti</name>
    <dbReference type="NCBI Taxonomy" id="2729618"/>
    <lineage>
        <taxon>Bacteria</taxon>
        <taxon>Pseudomonadati</taxon>
        <taxon>Pseudomonadota</taxon>
        <taxon>Gammaproteobacteria</taxon>
        <taxon>Oceanospirillales</taxon>
        <taxon>Halomonadaceae</taxon>
        <taxon>Vreelandella</taxon>
    </lineage>
</organism>
<evidence type="ECO:0000313" key="2">
    <source>
        <dbReference type="EMBL" id="NYT74259.1"/>
    </source>
</evidence>
<name>A0A7Z0SR66_9GAMM</name>
<evidence type="ECO:0000313" key="3">
    <source>
        <dbReference type="Proteomes" id="UP000520876"/>
    </source>
</evidence>
<protein>
    <submittedName>
        <fullName evidence="2">Uncharacterized protein</fullName>
    </submittedName>
</protein>
<reference evidence="2 3" key="1">
    <citation type="submission" date="2020-07" db="EMBL/GenBank/DDBJ databases">
        <title>Halomonas sp. QX-2 draft genome sequence.</title>
        <authorList>
            <person name="Qiu X."/>
        </authorList>
    </citation>
    <scope>NUCLEOTIDE SEQUENCE [LARGE SCALE GENOMIC DNA]</scope>
    <source>
        <strain evidence="2 3">QX-2</strain>
    </source>
</reference>
<proteinExistence type="predicted"/>
<accession>A0A7Z0SR66</accession>
<feature type="region of interest" description="Disordered" evidence="1">
    <location>
        <begin position="130"/>
        <end position="149"/>
    </location>
</feature>
<feature type="compositionally biased region" description="Low complexity" evidence="1">
    <location>
        <begin position="131"/>
        <end position="147"/>
    </location>
</feature>
<comment type="caution">
    <text evidence="2">The sequence shown here is derived from an EMBL/GenBank/DDBJ whole genome shotgun (WGS) entry which is preliminary data.</text>
</comment>
<gene>
    <name evidence="2" type="ORF">HZU72_17755</name>
</gene>
<dbReference type="Proteomes" id="UP000520876">
    <property type="component" value="Unassembled WGS sequence"/>
</dbReference>
<keyword evidence="3" id="KW-1185">Reference proteome</keyword>